<gene>
    <name evidence="2" type="ORF">MPLG2_2065</name>
</gene>
<dbReference type="PANTHER" id="PTHR46233:SF1">
    <property type="entry name" value="CONSERVED PROTEIN"/>
    <property type="match status" value="1"/>
</dbReference>
<dbReference type="AlphaFoldDB" id="A0A2N9JG54"/>
<protein>
    <recommendedName>
        <fullName evidence="1">Metallo-beta-lactamase domain-containing protein</fullName>
    </recommendedName>
</protein>
<dbReference type="InterPro" id="IPR036866">
    <property type="entry name" value="RibonucZ/Hydroxyglut_hydro"/>
</dbReference>
<dbReference type="InterPro" id="IPR051453">
    <property type="entry name" value="MBL_Glyoxalase_II"/>
</dbReference>
<dbReference type="RefSeq" id="WP_105185895.1">
    <property type="nucleotide sequence ID" value="NZ_BAAAGO010000023.1"/>
</dbReference>
<keyword evidence="3" id="KW-1185">Reference proteome</keyword>
<sequence length="204" mass="21520">MLIDDDLRLTKTSVGPMDNNAYLLTVGDDALLIDAAAEADVLLNQVQGLNLVGVVTTHRHHDHIGALAEVIAATGAHAYAGRPDAAAITEATGVACREVWDGDEIELGPVRLQVIGLVGHTPGSITLALSPADGPVRLFTGDSLFPGGVGKTWRPGDFVTLLADVEAKLFEPYGDDTIVHPGHGADTTLGAERPHLDEWRARGW</sequence>
<evidence type="ECO:0000313" key="3">
    <source>
        <dbReference type="Proteomes" id="UP000238164"/>
    </source>
</evidence>
<dbReference type="Gene3D" id="3.60.15.10">
    <property type="entry name" value="Ribonuclease Z/Hydroxyacylglutathione hydrolase-like"/>
    <property type="match status" value="1"/>
</dbReference>
<feature type="domain" description="Metallo-beta-lactamase" evidence="1">
    <location>
        <begin position="18"/>
        <end position="183"/>
    </location>
</feature>
<dbReference type="KEGG" id="mgg:MPLG2_2065"/>
<accession>A0A2N9JG54</accession>
<evidence type="ECO:0000259" key="1">
    <source>
        <dbReference type="SMART" id="SM00849"/>
    </source>
</evidence>
<dbReference type="Pfam" id="PF00753">
    <property type="entry name" value="Lactamase_B"/>
    <property type="match status" value="1"/>
</dbReference>
<dbReference type="InterPro" id="IPR001279">
    <property type="entry name" value="Metallo-B-lactamas"/>
</dbReference>
<name>A0A2N9JG54_9ACTN</name>
<dbReference type="PANTHER" id="PTHR46233">
    <property type="entry name" value="HYDROXYACYLGLUTATHIONE HYDROLASE GLOC"/>
    <property type="match status" value="1"/>
</dbReference>
<proteinExistence type="predicted"/>
<dbReference type="OrthoDB" id="2971563at2"/>
<organism evidence="2 3">
    <name type="scientific">Micropruina glycogenica</name>
    <dbReference type="NCBI Taxonomy" id="75385"/>
    <lineage>
        <taxon>Bacteria</taxon>
        <taxon>Bacillati</taxon>
        <taxon>Actinomycetota</taxon>
        <taxon>Actinomycetes</taxon>
        <taxon>Propionibacteriales</taxon>
        <taxon>Nocardioidaceae</taxon>
        <taxon>Micropruina</taxon>
    </lineage>
</organism>
<dbReference type="SUPFAM" id="SSF56281">
    <property type="entry name" value="Metallo-hydrolase/oxidoreductase"/>
    <property type="match status" value="1"/>
</dbReference>
<dbReference type="EMBL" id="LT985188">
    <property type="protein sequence ID" value="SPD87095.1"/>
    <property type="molecule type" value="Genomic_DNA"/>
</dbReference>
<evidence type="ECO:0000313" key="2">
    <source>
        <dbReference type="EMBL" id="SPD87095.1"/>
    </source>
</evidence>
<dbReference type="Proteomes" id="UP000238164">
    <property type="component" value="Chromosome 1"/>
</dbReference>
<reference evidence="2 3" key="1">
    <citation type="submission" date="2018-02" db="EMBL/GenBank/DDBJ databases">
        <authorList>
            <person name="Cohen D.B."/>
            <person name="Kent A.D."/>
        </authorList>
    </citation>
    <scope>NUCLEOTIDE SEQUENCE [LARGE SCALE GENOMIC DNA]</scope>
    <source>
        <strain evidence="2">1</strain>
    </source>
</reference>
<dbReference type="SMART" id="SM00849">
    <property type="entry name" value="Lactamase_B"/>
    <property type="match status" value="1"/>
</dbReference>
<dbReference type="CDD" id="cd06262">
    <property type="entry name" value="metallo-hydrolase-like_MBL-fold"/>
    <property type="match status" value="1"/>
</dbReference>